<dbReference type="Pfam" id="PF13439">
    <property type="entry name" value="Glyco_transf_4"/>
    <property type="match status" value="1"/>
</dbReference>
<feature type="domain" description="Glycosyltransferase subfamily 4-like N-terminal" evidence="2">
    <location>
        <begin position="23"/>
        <end position="151"/>
    </location>
</feature>
<evidence type="ECO:0000313" key="3">
    <source>
        <dbReference type="EMBL" id="MDE8696723.1"/>
    </source>
</evidence>
<dbReference type="PANTHER" id="PTHR45947:SF3">
    <property type="entry name" value="SULFOQUINOVOSYL TRANSFERASE SQD2"/>
    <property type="match status" value="1"/>
</dbReference>
<dbReference type="InterPro" id="IPR028098">
    <property type="entry name" value="Glyco_trans_4-like_N"/>
</dbReference>
<evidence type="ECO:0000313" key="4">
    <source>
        <dbReference type="Proteomes" id="UP001221924"/>
    </source>
</evidence>
<protein>
    <submittedName>
        <fullName evidence="3">Glycosyltransferase family 4 protein</fullName>
    </submittedName>
</protein>
<dbReference type="GO" id="GO:0016758">
    <property type="term" value="F:hexosyltransferase activity"/>
    <property type="evidence" value="ECO:0007669"/>
    <property type="project" value="TreeGrafter"/>
</dbReference>
<name>A0AAW6MA37_9BACE</name>
<organism evidence="3 4">
    <name type="scientific">Bacteroides cellulosilyticus</name>
    <dbReference type="NCBI Taxonomy" id="246787"/>
    <lineage>
        <taxon>Bacteria</taxon>
        <taxon>Pseudomonadati</taxon>
        <taxon>Bacteroidota</taxon>
        <taxon>Bacteroidia</taxon>
        <taxon>Bacteroidales</taxon>
        <taxon>Bacteroidaceae</taxon>
        <taxon>Bacteroides</taxon>
    </lineage>
</organism>
<dbReference type="CDD" id="cd03808">
    <property type="entry name" value="GT4_CapM-like"/>
    <property type="match status" value="1"/>
</dbReference>
<comment type="caution">
    <text evidence="3">The sequence shown here is derived from an EMBL/GenBank/DDBJ whole genome shotgun (WGS) entry which is preliminary data.</text>
</comment>
<dbReference type="Gene3D" id="3.40.50.2000">
    <property type="entry name" value="Glycogen Phosphorylase B"/>
    <property type="match status" value="2"/>
</dbReference>
<proteinExistence type="predicted"/>
<feature type="domain" description="Glycosyl transferase family 1" evidence="1">
    <location>
        <begin position="194"/>
        <end position="359"/>
    </location>
</feature>
<dbReference type="AlphaFoldDB" id="A0AAW6MA37"/>
<dbReference type="SUPFAM" id="SSF53756">
    <property type="entry name" value="UDP-Glycosyltransferase/glycogen phosphorylase"/>
    <property type="match status" value="1"/>
</dbReference>
<accession>A0AAW6MA37</accession>
<evidence type="ECO:0000259" key="2">
    <source>
        <dbReference type="Pfam" id="PF13439"/>
    </source>
</evidence>
<gene>
    <name evidence="3" type="ORF">PZH42_21700</name>
</gene>
<dbReference type="PANTHER" id="PTHR45947">
    <property type="entry name" value="SULFOQUINOVOSYL TRANSFERASE SQD2"/>
    <property type="match status" value="1"/>
</dbReference>
<sequence length="380" mass="43231">MSNLLHVVNISFVIPYFLGKQLNYFAEKGHKEYVVCSPTNELDELAVKYCFEYKAVVVLRKISIGKDLRAVKSTIEYIKEKHIDIITGHTPKGALIAMLAGYFAGVPKRFYFRHGLVYETSHGLKRWLLITIDRLAARLATKVVCVSPSVCYRSLEDGLNSAAKQVLLSKGTCNGIDINRFYRKNIDENQLSDLRAKLHILDDAFVIGFTGRLVRDKGIIELIRAFHLLQEKYSDMVLLLVGMLEERDALPRDVVDVMKSNPKIIYTGYVSNALIEYYYALMNCFVLPSYREGFPTSVLEASAMELPVITTKVTGCIDSIIENKTGFFVEHTVCELANVIERLYISKDKCYALGTQGRQFVVDNFEEKIIWEEIEKLYNG</sequence>
<dbReference type="Pfam" id="PF00534">
    <property type="entry name" value="Glycos_transf_1"/>
    <property type="match status" value="1"/>
</dbReference>
<dbReference type="InterPro" id="IPR001296">
    <property type="entry name" value="Glyco_trans_1"/>
</dbReference>
<dbReference type="Proteomes" id="UP001221924">
    <property type="component" value="Unassembled WGS sequence"/>
</dbReference>
<dbReference type="EMBL" id="JARFID010000030">
    <property type="protein sequence ID" value="MDE8696723.1"/>
    <property type="molecule type" value="Genomic_DNA"/>
</dbReference>
<dbReference type="RefSeq" id="WP_256140840.1">
    <property type="nucleotide sequence ID" value="NZ_JANFZY010000002.1"/>
</dbReference>
<evidence type="ECO:0000259" key="1">
    <source>
        <dbReference type="Pfam" id="PF00534"/>
    </source>
</evidence>
<dbReference type="InterPro" id="IPR050194">
    <property type="entry name" value="Glycosyltransferase_grp1"/>
</dbReference>
<reference evidence="3" key="1">
    <citation type="submission" date="2023-03" db="EMBL/GenBank/DDBJ databases">
        <title>DFI Biobank Strains.</title>
        <authorList>
            <person name="Mostad J."/>
            <person name="Paddock L."/>
            <person name="Medina S."/>
            <person name="Waligurski E."/>
            <person name="Barat B."/>
            <person name="Smith R."/>
            <person name="Burgo V."/>
            <person name="Metcalfe C."/>
            <person name="Woodson C."/>
            <person name="Sundararajan A."/>
            <person name="Ramaswamy R."/>
            <person name="Lin H."/>
            <person name="Pamer E.G."/>
        </authorList>
    </citation>
    <scope>NUCLEOTIDE SEQUENCE</scope>
    <source>
        <strain evidence="3">DFI.9.5</strain>
    </source>
</reference>